<dbReference type="RefSeq" id="WP_106775147.1">
    <property type="nucleotide sequence ID" value="NZ_PXYK01000036.1"/>
</dbReference>
<accession>A0A2P7RR12</accession>
<protein>
    <recommendedName>
        <fullName evidence="8">DUF86 domain-containing protein</fullName>
    </recommendedName>
</protein>
<keyword evidence="5" id="KW-0378">Hydrolase</keyword>
<dbReference type="GO" id="GO:0016787">
    <property type="term" value="F:hydrolase activity"/>
    <property type="evidence" value="ECO:0007669"/>
    <property type="project" value="UniProtKB-KW"/>
</dbReference>
<organism evidence="6 7">
    <name type="scientific">Kumtagia ephedrae</name>
    <dbReference type="NCBI Taxonomy" id="2116701"/>
    <lineage>
        <taxon>Bacteria</taxon>
        <taxon>Pseudomonadati</taxon>
        <taxon>Pseudomonadota</taxon>
        <taxon>Alphaproteobacteria</taxon>
        <taxon>Hyphomicrobiales</taxon>
        <taxon>Phyllobacteriaceae</taxon>
        <taxon>Kumtagia</taxon>
    </lineage>
</organism>
<dbReference type="Proteomes" id="UP000241229">
    <property type="component" value="Unassembled WGS sequence"/>
</dbReference>
<sequence>MPFDRTSGHLQDILAQITLAEEFLGELAPEEFAADILRLYAVVRCLEIISEASRRLDENLKSRHPEIDWRAVAGAGNVYRHSYERVLAKEIWKTVKLALPTLRTAVMSEPSS</sequence>
<name>A0A2P7RR12_9HYPH</name>
<dbReference type="GO" id="GO:0110001">
    <property type="term" value="C:toxin-antitoxin complex"/>
    <property type="evidence" value="ECO:0007669"/>
    <property type="project" value="InterPro"/>
</dbReference>
<dbReference type="InterPro" id="IPR008201">
    <property type="entry name" value="HepT-like"/>
</dbReference>
<dbReference type="OrthoDB" id="4829434at2"/>
<dbReference type="GO" id="GO:0004540">
    <property type="term" value="F:RNA nuclease activity"/>
    <property type="evidence" value="ECO:0007669"/>
    <property type="project" value="InterPro"/>
</dbReference>
<comment type="caution">
    <text evidence="6">The sequence shown here is derived from an EMBL/GenBank/DDBJ whole genome shotgun (WGS) entry which is preliminary data.</text>
</comment>
<evidence type="ECO:0000256" key="2">
    <source>
        <dbReference type="ARBA" id="ARBA00022649"/>
    </source>
</evidence>
<dbReference type="AlphaFoldDB" id="A0A2P7RR12"/>
<keyword evidence="4" id="KW-0547">Nucleotide-binding</keyword>
<dbReference type="PANTHER" id="PTHR34139">
    <property type="entry name" value="UPF0331 PROTEIN MJ0127"/>
    <property type="match status" value="1"/>
</dbReference>
<gene>
    <name evidence="6" type="ORF">C7I84_26075</name>
</gene>
<keyword evidence="3" id="KW-0540">Nuclease</keyword>
<evidence type="ECO:0000256" key="3">
    <source>
        <dbReference type="ARBA" id="ARBA00022722"/>
    </source>
</evidence>
<dbReference type="GO" id="GO:0000166">
    <property type="term" value="F:nucleotide binding"/>
    <property type="evidence" value="ECO:0007669"/>
    <property type="project" value="UniProtKB-KW"/>
</dbReference>
<dbReference type="PANTHER" id="PTHR34139:SF1">
    <property type="entry name" value="RNASE MJ1380-RELATED"/>
    <property type="match status" value="1"/>
</dbReference>
<reference evidence="6 7" key="1">
    <citation type="submission" date="2018-03" db="EMBL/GenBank/DDBJ databases">
        <title>The draft genome of Mesorhizobium sp. 6GN-30.</title>
        <authorList>
            <person name="Liu L."/>
            <person name="Li L."/>
            <person name="Wang T."/>
            <person name="Zhang X."/>
            <person name="Liang L."/>
        </authorList>
    </citation>
    <scope>NUCLEOTIDE SEQUENCE [LARGE SCALE GENOMIC DNA]</scope>
    <source>
        <strain evidence="6 7">6GN30</strain>
    </source>
</reference>
<proteinExistence type="predicted"/>
<evidence type="ECO:0000256" key="4">
    <source>
        <dbReference type="ARBA" id="ARBA00022741"/>
    </source>
</evidence>
<dbReference type="Pfam" id="PF01934">
    <property type="entry name" value="HepT-like"/>
    <property type="match status" value="1"/>
</dbReference>
<evidence type="ECO:0000313" key="6">
    <source>
        <dbReference type="EMBL" id="PSJ52657.1"/>
    </source>
</evidence>
<keyword evidence="1" id="KW-0597">Phosphoprotein</keyword>
<keyword evidence="2" id="KW-1277">Toxin-antitoxin system</keyword>
<dbReference type="EMBL" id="PXYK01000036">
    <property type="protein sequence ID" value="PSJ52657.1"/>
    <property type="molecule type" value="Genomic_DNA"/>
</dbReference>
<evidence type="ECO:0000256" key="5">
    <source>
        <dbReference type="ARBA" id="ARBA00022801"/>
    </source>
</evidence>
<dbReference type="InterPro" id="IPR051813">
    <property type="entry name" value="HepT_RNase_toxin"/>
</dbReference>
<evidence type="ECO:0008006" key="8">
    <source>
        <dbReference type="Google" id="ProtNLM"/>
    </source>
</evidence>
<evidence type="ECO:0000313" key="7">
    <source>
        <dbReference type="Proteomes" id="UP000241229"/>
    </source>
</evidence>
<keyword evidence="7" id="KW-1185">Reference proteome</keyword>
<evidence type="ECO:0000256" key="1">
    <source>
        <dbReference type="ARBA" id="ARBA00022553"/>
    </source>
</evidence>